<evidence type="ECO:0000313" key="1">
    <source>
        <dbReference type="EMBL" id="OPF15844.1"/>
    </source>
</evidence>
<evidence type="ECO:0000313" key="2">
    <source>
        <dbReference type="Proteomes" id="UP000189835"/>
    </source>
</evidence>
<dbReference type="GO" id="GO:0097351">
    <property type="term" value="F:toxin sequestering activity"/>
    <property type="evidence" value="ECO:0007669"/>
    <property type="project" value="InterPro"/>
</dbReference>
<dbReference type="InterPro" id="IPR031848">
    <property type="entry name" value="PrlF_antitoxin"/>
</dbReference>
<reference evidence="1 2" key="1">
    <citation type="submission" date="2017-02" db="EMBL/GenBank/DDBJ databases">
        <title>Genome sequence of Microcystis aeruginosa KW.</title>
        <authorList>
            <person name="Oh H.-M."/>
            <person name="Ahn C.-Y."/>
            <person name="Jeong H."/>
            <person name="Srivastava A."/>
            <person name="Lee H.-G."/>
            <person name="Kang S.-R."/>
        </authorList>
    </citation>
    <scope>NUCLEOTIDE SEQUENCE [LARGE SCALE GENOMIC DNA]</scope>
    <source>
        <strain evidence="1 2">KW</strain>
    </source>
</reference>
<sequence>MAATMAPCPESTLTDRYQTTIPDSVRKALGLNKRDKICYNIQPNGKVWISKADGAEENDPVLGKFLNFLAQDMEQNPQHIQAISSNLVSHVQYLVSGVDLDLDAPLVDEDE</sequence>
<name>A0A1V4BP99_MICAE</name>
<dbReference type="NCBIfam" id="NF007429">
    <property type="entry name" value="PRK09974.1"/>
    <property type="match status" value="1"/>
</dbReference>
<accession>A0A1V4BP99</accession>
<dbReference type="SUPFAM" id="SSF89447">
    <property type="entry name" value="AbrB/MazE/MraZ-like"/>
    <property type="match status" value="1"/>
</dbReference>
<dbReference type="AlphaFoldDB" id="A0A1V4BP99"/>
<dbReference type="RefSeq" id="WP_079209848.1">
    <property type="nucleotide sequence ID" value="NZ_MVGR01000005.1"/>
</dbReference>
<dbReference type="InterPro" id="IPR037914">
    <property type="entry name" value="SpoVT-AbrB_sf"/>
</dbReference>
<dbReference type="Pfam" id="PF15937">
    <property type="entry name" value="PrlF_antitoxin"/>
    <property type="match status" value="1"/>
</dbReference>
<gene>
    <name evidence="1" type="ORF">B1L04_25905</name>
</gene>
<dbReference type="GO" id="GO:0001558">
    <property type="term" value="P:regulation of cell growth"/>
    <property type="evidence" value="ECO:0007669"/>
    <property type="project" value="InterPro"/>
</dbReference>
<proteinExistence type="predicted"/>
<comment type="caution">
    <text evidence="1">The sequence shown here is derived from an EMBL/GenBank/DDBJ whole genome shotgun (WGS) entry which is preliminary data.</text>
</comment>
<protein>
    <submittedName>
        <fullName evidence="1">Regulator</fullName>
    </submittedName>
</protein>
<dbReference type="GO" id="GO:0003700">
    <property type="term" value="F:DNA-binding transcription factor activity"/>
    <property type="evidence" value="ECO:0007669"/>
    <property type="project" value="InterPro"/>
</dbReference>
<organism evidence="1 2">
    <name type="scientific">Microcystis aeruginosa KW</name>
    <dbReference type="NCBI Taxonomy" id="1960155"/>
    <lineage>
        <taxon>Bacteria</taxon>
        <taxon>Bacillati</taxon>
        <taxon>Cyanobacteriota</taxon>
        <taxon>Cyanophyceae</taxon>
        <taxon>Oscillatoriophycideae</taxon>
        <taxon>Chroococcales</taxon>
        <taxon>Microcystaceae</taxon>
        <taxon>Microcystis</taxon>
    </lineage>
</organism>
<dbReference type="Gene3D" id="2.10.260.10">
    <property type="match status" value="1"/>
</dbReference>
<dbReference type="EMBL" id="MVGR01000005">
    <property type="protein sequence ID" value="OPF15844.1"/>
    <property type="molecule type" value="Genomic_DNA"/>
</dbReference>
<dbReference type="Proteomes" id="UP000189835">
    <property type="component" value="Unassembled WGS sequence"/>
</dbReference>